<sequence>MQLTVYKASAGSGKTFRLAVEYIKLLIKNPEYAHRTILAVTFTNKATEEMKERIMSQLYGIWKELPDSEMYLKKVAEEIHIDKLEVSRRAGIALSHLIHDFDHFRVQTIDKFFQSVLRNLAHELGLASNLRVGLNDAQVEEMAVDQMIEQLSDKDKELAWIIDYISKNISENKSWNVTSQIKSFGKTIFKDTYKEKRDDINGVVSKEENFRSFFDSMHGIINSFEKEMAEYEPKFRKILDDNNVTLDELNKTLCGYFKKLKDKKFTMKELGLPSYVKAIENPEAWVTKAMTKKRPELLNIAEEHLTPLLKEADEQVRSALIRYNTAKMSLTYISQLRLLSAIEKKVGEVNGKANRFLLSDTQQLLSEFIKGSDSPFIYEKIGTRINHIMIDEFQDTSTVQWRNFLVLLEDCMSRANPNENDVAQNLIVGDVKQSIYRWRSGDWQLLNNIERQFDKNILKVEPMDYNFRSAKNIILFNNAFFETAVRIETENEREVCGEKANEIEKAYHDVVQQIPYSNREGGLVQITLFSSGDYEERTLDKTVEIVDELVEKGIPLKKIAILLRTNSDITLIAEKFMQTRPDIHIVSDEAFKLEASLAVNMIIESLHLLLHPEDLLTRATLAKQYQRNIMSSSKTEGDMMSNADEDKINALLPKDFTECFDKMIEMPLVELIEYIYNVLSLHRLNEQSAYVCAFNDAVNEFSEDYSPGIETLLKEWEEELHSKNIQSDEIDGIRLLTIHKSKGLEYDNVILPFASWKTGSKGMIWCSTDEEPFSRMPLIPVRYSKEMNNSYFAEDYKHEHLQNTVDNMNMLYVAFTRAVNNLYVIGKNEGKGYRSYIISQSLGEVVDKLDGAMLSGVCTDNDNKDKDKTAEDIEFCYGSFKTGDEGNRKESSNIFSQKTSKIKVNVETFPVPVSFRQSNKSVEFTMSEQNNTGSTTYIKRGNILHNIFSQIVTTDDVVRVLKEMEQDGILYDELSREDILSAIKKCLENQIAAEWFSGKWKTFRECSVLEFENGKFCEHRPDRVMTDGKSTIVVDYKFGTQRTSHENQIRRYMRLLDDMGHQNIKGYLWYVDKNIIKEFDN</sequence>
<dbReference type="InterPro" id="IPR011604">
    <property type="entry name" value="PDDEXK-like_dom_sf"/>
</dbReference>
<evidence type="ECO:0000256" key="11">
    <source>
        <dbReference type="ARBA" id="ARBA00034617"/>
    </source>
</evidence>
<evidence type="ECO:0000256" key="2">
    <source>
        <dbReference type="ARBA" id="ARBA00022741"/>
    </source>
</evidence>
<keyword evidence="5 14" id="KW-0347">Helicase</keyword>
<dbReference type="PROSITE" id="PS51198">
    <property type="entry name" value="UVRD_HELICASE_ATP_BIND"/>
    <property type="match status" value="1"/>
</dbReference>
<dbReference type="GO" id="GO:0003677">
    <property type="term" value="F:DNA binding"/>
    <property type="evidence" value="ECO:0007669"/>
    <property type="project" value="UniProtKB-KW"/>
</dbReference>
<evidence type="ECO:0000256" key="6">
    <source>
        <dbReference type="ARBA" id="ARBA00022839"/>
    </source>
</evidence>
<evidence type="ECO:0000256" key="14">
    <source>
        <dbReference type="PROSITE-ProRule" id="PRU00560"/>
    </source>
</evidence>
<dbReference type="EC" id="5.6.2.4" evidence="12"/>
<dbReference type="InterPro" id="IPR014016">
    <property type="entry name" value="UvrD-like_ATP-bd"/>
</dbReference>
<keyword evidence="10" id="KW-0413">Isomerase</keyword>
<evidence type="ECO:0000256" key="4">
    <source>
        <dbReference type="ARBA" id="ARBA00022801"/>
    </source>
</evidence>
<dbReference type="Gene3D" id="3.40.50.300">
    <property type="entry name" value="P-loop containing nucleotide triphosphate hydrolases"/>
    <property type="match status" value="4"/>
</dbReference>
<keyword evidence="3" id="KW-0227">DNA damage</keyword>
<dbReference type="Proteomes" id="UP000278983">
    <property type="component" value="Unassembled WGS sequence"/>
</dbReference>
<evidence type="ECO:0000256" key="5">
    <source>
        <dbReference type="ARBA" id="ARBA00022806"/>
    </source>
</evidence>
<evidence type="ECO:0000256" key="3">
    <source>
        <dbReference type="ARBA" id="ARBA00022763"/>
    </source>
</evidence>
<dbReference type="GO" id="GO:0016887">
    <property type="term" value="F:ATP hydrolysis activity"/>
    <property type="evidence" value="ECO:0007669"/>
    <property type="project" value="RHEA"/>
</dbReference>
<dbReference type="PANTHER" id="PTHR11070">
    <property type="entry name" value="UVRD / RECB / PCRA DNA HELICASE FAMILY MEMBER"/>
    <property type="match status" value="1"/>
</dbReference>
<keyword evidence="1" id="KW-0540">Nuclease</keyword>
<keyword evidence="7 14" id="KW-0067">ATP-binding</keyword>
<evidence type="ECO:0000256" key="10">
    <source>
        <dbReference type="ARBA" id="ARBA00023235"/>
    </source>
</evidence>
<keyword evidence="2 14" id="KW-0547">Nucleotide-binding</keyword>
<evidence type="ECO:0000256" key="7">
    <source>
        <dbReference type="ARBA" id="ARBA00022840"/>
    </source>
</evidence>
<evidence type="ECO:0000256" key="8">
    <source>
        <dbReference type="ARBA" id="ARBA00023125"/>
    </source>
</evidence>
<dbReference type="GO" id="GO:0000725">
    <property type="term" value="P:recombinational repair"/>
    <property type="evidence" value="ECO:0007669"/>
    <property type="project" value="TreeGrafter"/>
</dbReference>
<keyword evidence="8" id="KW-0238">DNA-binding</keyword>
<dbReference type="Pfam" id="PF13361">
    <property type="entry name" value="UvrD_C"/>
    <property type="match status" value="1"/>
</dbReference>
<dbReference type="OrthoDB" id="9810135at2"/>
<dbReference type="GO" id="GO:0004527">
    <property type="term" value="F:exonuclease activity"/>
    <property type="evidence" value="ECO:0007669"/>
    <property type="project" value="UniProtKB-KW"/>
</dbReference>
<evidence type="ECO:0000256" key="13">
    <source>
        <dbReference type="ARBA" id="ARBA00048988"/>
    </source>
</evidence>
<evidence type="ECO:0000313" key="18">
    <source>
        <dbReference type="Proteomes" id="UP000278983"/>
    </source>
</evidence>
<comment type="caution">
    <text evidence="17">The sequence shown here is derived from an EMBL/GenBank/DDBJ whole genome shotgun (WGS) entry which is preliminary data.</text>
</comment>
<keyword evidence="6" id="KW-0269">Exonuclease</keyword>
<evidence type="ECO:0000256" key="1">
    <source>
        <dbReference type="ARBA" id="ARBA00022722"/>
    </source>
</evidence>
<dbReference type="GO" id="GO:0005524">
    <property type="term" value="F:ATP binding"/>
    <property type="evidence" value="ECO:0007669"/>
    <property type="project" value="UniProtKB-UniRule"/>
</dbReference>
<evidence type="ECO:0000259" key="15">
    <source>
        <dbReference type="PROSITE" id="PS51198"/>
    </source>
</evidence>
<dbReference type="Pfam" id="PF00580">
    <property type="entry name" value="UvrD-helicase"/>
    <property type="match status" value="1"/>
</dbReference>
<dbReference type="InterPro" id="IPR027417">
    <property type="entry name" value="P-loop_NTPase"/>
</dbReference>
<feature type="binding site" evidence="14">
    <location>
        <begin position="8"/>
        <end position="15"/>
    </location>
    <ligand>
        <name>ATP</name>
        <dbReference type="ChEBI" id="CHEBI:30616"/>
    </ligand>
</feature>
<evidence type="ECO:0000256" key="9">
    <source>
        <dbReference type="ARBA" id="ARBA00023204"/>
    </source>
</evidence>
<comment type="catalytic activity">
    <reaction evidence="13">
        <text>ATP + H2O = ADP + phosphate + H(+)</text>
        <dbReference type="Rhea" id="RHEA:13065"/>
        <dbReference type="ChEBI" id="CHEBI:15377"/>
        <dbReference type="ChEBI" id="CHEBI:15378"/>
        <dbReference type="ChEBI" id="CHEBI:30616"/>
        <dbReference type="ChEBI" id="CHEBI:43474"/>
        <dbReference type="ChEBI" id="CHEBI:456216"/>
        <dbReference type="EC" id="5.6.2.4"/>
    </reaction>
</comment>
<proteinExistence type="predicted"/>
<protein>
    <recommendedName>
        <fullName evidence="12">DNA 3'-5' helicase</fullName>
        <ecNumber evidence="12">5.6.2.4</ecNumber>
    </recommendedName>
</protein>
<evidence type="ECO:0000313" key="17">
    <source>
        <dbReference type="EMBL" id="RUL58918.1"/>
    </source>
</evidence>
<dbReference type="InterPro" id="IPR000212">
    <property type="entry name" value="DNA_helicase_UvrD/REP"/>
</dbReference>
<comment type="catalytic activity">
    <reaction evidence="11">
        <text>Couples ATP hydrolysis with the unwinding of duplex DNA by translocating in the 3'-5' direction.</text>
        <dbReference type="EC" id="5.6.2.4"/>
    </reaction>
</comment>
<dbReference type="RefSeq" id="WP_126678009.1">
    <property type="nucleotide sequence ID" value="NZ_RYYU01000001.1"/>
</dbReference>
<dbReference type="AlphaFoldDB" id="A0A432LJL8"/>
<feature type="domain" description="UvrD-like helicase ATP-binding" evidence="15">
    <location>
        <begin position="1"/>
        <end position="470"/>
    </location>
</feature>
<dbReference type="Gene3D" id="3.90.320.10">
    <property type="match status" value="1"/>
</dbReference>
<evidence type="ECO:0000256" key="12">
    <source>
        <dbReference type="ARBA" id="ARBA00034808"/>
    </source>
</evidence>
<keyword evidence="9" id="KW-0234">DNA repair</keyword>
<dbReference type="GO" id="GO:0043138">
    <property type="term" value="F:3'-5' DNA helicase activity"/>
    <property type="evidence" value="ECO:0007669"/>
    <property type="project" value="UniProtKB-EC"/>
</dbReference>
<dbReference type="InterPro" id="IPR014017">
    <property type="entry name" value="DNA_helicase_UvrD-like_C"/>
</dbReference>
<evidence type="ECO:0000259" key="16">
    <source>
        <dbReference type="PROSITE" id="PS51217"/>
    </source>
</evidence>
<dbReference type="SUPFAM" id="SSF52540">
    <property type="entry name" value="P-loop containing nucleoside triphosphate hydrolases"/>
    <property type="match status" value="1"/>
</dbReference>
<dbReference type="PANTHER" id="PTHR11070:SF67">
    <property type="entry name" value="DNA 3'-5' HELICASE"/>
    <property type="match status" value="1"/>
</dbReference>
<accession>A0A432LJL8</accession>
<gene>
    <name evidence="17" type="ORF">EHV08_03460</name>
</gene>
<feature type="domain" description="UvrD-like helicase C-terminal" evidence="16">
    <location>
        <begin position="493"/>
        <end position="743"/>
    </location>
</feature>
<dbReference type="EMBL" id="RYYU01000001">
    <property type="protein sequence ID" value="RUL58918.1"/>
    <property type="molecule type" value="Genomic_DNA"/>
</dbReference>
<dbReference type="PROSITE" id="PS51217">
    <property type="entry name" value="UVRD_HELICASE_CTER"/>
    <property type="match status" value="1"/>
</dbReference>
<reference evidence="17 18" key="1">
    <citation type="submission" date="2018-12" db="EMBL/GenBank/DDBJ databases">
        <title>Genome sequencing of Prevotella sp. KCOM 3155 (= JS262).</title>
        <authorList>
            <person name="Kook J.-K."/>
            <person name="Park S.-N."/>
            <person name="Lim Y.K."/>
        </authorList>
    </citation>
    <scope>NUCLEOTIDE SEQUENCE [LARGE SCALE GENOMIC DNA]</scope>
    <source>
        <strain evidence="17 18">KCOM 3155</strain>
    </source>
</reference>
<organism evidence="17 18">
    <name type="scientific">Prevotella koreensis</name>
    <dbReference type="NCBI Taxonomy" id="2490854"/>
    <lineage>
        <taxon>Bacteria</taxon>
        <taxon>Pseudomonadati</taxon>
        <taxon>Bacteroidota</taxon>
        <taxon>Bacteroidia</taxon>
        <taxon>Bacteroidales</taxon>
        <taxon>Prevotellaceae</taxon>
        <taxon>Prevotella</taxon>
    </lineage>
</organism>
<dbReference type="GO" id="GO:0005829">
    <property type="term" value="C:cytosol"/>
    <property type="evidence" value="ECO:0007669"/>
    <property type="project" value="TreeGrafter"/>
</dbReference>
<name>A0A432LJL8_9BACT</name>
<keyword evidence="18" id="KW-1185">Reference proteome</keyword>
<keyword evidence="4 14" id="KW-0378">Hydrolase</keyword>